<gene>
    <name evidence="2" type="ORF">E3C22_19085</name>
</gene>
<dbReference type="Gene3D" id="3.40.50.720">
    <property type="entry name" value="NAD(P)-binding Rossmann-like Domain"/>
    <property type="match status" value="1"/>
</dbReference>
<dbReference type="InterPro" id="IPR036291">
    <property type="entry name" value="NAD(P)-bd_dom_sf"/>
</dbReference>
<name>A0A4Y8RCL1_9HYPH</name>
<dbReference type="Proteomes" id="UP000298179">
    <property type="component" value="Unassembled WGS sequence"/>
</dbReference>
<proteinExistence type="inferred from homology"/>
<dbReference type="OrthoDB" id="9803333at2"/>
<dbReference type="AlphaFoldDB" id="A0A4Y8RCL1"/>
<evidence type="ECO:0000313" key="3">
    <source>
        <dbReference type="Proteomes" id="UP000298179"/>
    </source>
</evidence>
<dbReference type="RefSeq" id="WP_134763469.1">
    <property type="nucleotide sequence ID" value="NZ_SOZD01000006.1"/>
</dbReference>
<dbReference type="PANTHER" id="PTHR43975:SF2">
    <property type="entry name" value="EG:BACR7A4.14 PROTEIN-RELATED"/>
    <property type="match status" value="1"/>
</dbReference>
<dbReference type="SUPFAM" id="SSF51735">
    <property type="entry name" value="NAD(P)-binding Rossmann-fold domains"/>
    <property type="match status" value="1"/>
</dbReference>
<dbReference type="InterPro" id="IPR002347">
    <property type="entry name" value="SDR_fam"/>
</dbReference>
<dbReference type="PROSITE" id="PS00061">
    <property type="entry name" value="ADH_SHORT"/>
    <property type="match status" value="1"/>
</dbReference>
<dbReference type="EMBL" id="SOZD01000006">
    <property type="protein sequence ID" value="TFF19788.1"/>
    <property type="molecule type" value="Genomic_DNA"/>
</dbReference>
<dbReference type="PANTHER" id="PTHR43975">
    <property type="entry name" value="ZGC:101858"/>
    <property type="match status" value="1"/>
</dbReference>
<dbReference type="Pfam" id="PF13561">
    <property type="entry name" value="adh_short_C2"/>
    <property type="match status" value="1"/>
</dbReference>
<keyword evidence="3" id="KW-1185">Reference proteome</keyword>
<dbReference type="CDD" id="cd05233">
    <property type="entry name" value="SDR_c"/>
    <property type="match status" value="1"/>
</dbReference>
<reference evidence="2 3" key="1">
    <citation type="submission" date="2019-03" db="EMBL/GenBank/DDBJ databases">
        <title>Jiella endophytica sp. nov., a novel endophytic bacterium isolated from root of Ficus microcarpa Linn. f.</title>
        <authorList>
            <person name="Tuo L."/>
        </authorList>
    </citation>
    <scope>NUCLEOTIDE SEQUENCE [LARGE SCALE GENOMIC DNA]</scope>
    <source>
        <strain evidence="2 3">CBS5Q-3</strain>
    </source>
</reference>
<accession>A0A4Y8RCL1</accession>
<protein>
    <submittedName>
        <fullName evidence="2">SDR family oxidoreductase</fullName>
    </submittedName>
</protein>
<organism evidence="2 3">
    <name type="scientific">Jiella endophytica</name>
    <dbReference type="NCBI Taxonomy" id="2558362"/>
    <lineage>
        <taxon>Bacteria</taxon>
        <taxon>Pseudomonadati</taxon>
        <taxon>Pseudomonadota</taxon>
        <taxon>Alphaproteobacteria</taxon>
        <taxon>Hyphomicrobiales</taxon>
        <taxon>Aurantimonadaceae</taxon>
        <taxon>Jiella</taxon>
    </lineage>
</organism>
<dbReference type="InterPro" id="IPR020904">
    <property type="entry name" value="Sc_DH/Rdtase_CS"/>
</dbReference>
<comment type="similarity">
    <text evidence="1">Belongs to the short-chain dehydrogenases/reductases (SDR) family.</text>
</comment>
<evidence type="ECO:0000256" key="1">
    <source>
        <dbReference type="ARBA" id="ARBA00006484"/>
    </source>
</evidence>
<evidence type="ECO:0000313" key="2">
    <source>
        <dbReference type="EMBL" id="TFF19788.1"/>
    </source>
</evidence>
<dbReference type="PRINTS" id="PR00081">
    <property type="entry name" value="GDHRDH"/>
</dbReference>
<dbReference type="FunFam" id="3.40.50.720:FF:000084">
    <property type="entry name" value="Short-chain dehydrogenase reductase"/>
    <property type="match status" value="1"/>
</dbReference>
<sequence>MKRFAGKRILITGGTSGIGLATARRIAEEGGQLLLAGHSAEHIAETEKALPQARVIANDAADPEAAAALAEAVKAHFGTIHAAFLNAGYGSFAKLDGVDAADFDRHYQLNVRGPILQAQALDPVIEAGGAIVLTGSGTAASPREDVLVYGSSKAAVRQIARSLASRFAPRGIRVNVVTPGLTETNFHDRGGMEAEAQKTYKANVEKAVPLRRLGRPEDVAAIACFLMSDDTAYVTGAEYKVDGGLTM</sequence>
<comment type="caution">
    <text evidence="2">The sequence shown here is derived from an EMBL/GenBank/DDBJ whole genome shotgun (WGS) entry which is preliminary data.</text>
</comment>